<dbReference type="GO" id="GO:0003700">
    <property type="term" value="F:DNA-binding transcription factor activity"/>
    <property type="evidence" value="ECO:0007669"/>
    <property type="project" value="InterPro"/>
</dbReference>
<evidence type="ECO:0000259" key="1">
    <source>
        <dbReference type="Pfam" id="PF04545"/>
    </source>
</evidence>
<name>A0A7C0ZIH6_UNCW3</name>
<reference evidence="2" key="1">
    <citation type="journal article" date="2020" name="mSystems">
        <title>Genome- and Community-Level Interaction Insights into Carbon Utilization and Element Cycling Functions of Hydrothermarchaeota in Hydrothermal Sediment.</title>
        <authorList>
            <person name="Zhou Z."/>
            <person name="Liu Y."/>
            <person name="Xu W."/>
            <person name="Pan J."/>
            <person name="Luo Z.H."/>
            <person name="Li M."/>
        </authorList>
    </citation>
    <scope>NUCLEOTIDE SEQUENCE [LARGE SCALE GENOMIC DNA]</scope>
    <source>
        <strain evidence="2">HyVt-102</strain>
    </source>
</reference>
<dbReference type="Proteomes" id="UP000885847">
    <property type="component" value="Unassembled WGS sequence"/>
</dbReference>
<dbReference type="CDD" id="cd06171">
    <property type="entry name" value="Sigma70_r4"/>
    <property type="match status" value="1"/>
</dbReference>
<dbReference type="InterPro" id="IPR036388">
    <property type="entry name" value="WH-like_DNA-bd_sf"/>
</dbReference>
<dbReference type="GO" id="GO:0006352">
    <property type="term" value="P:DNA-templated transcription initiation"/>
    <property type="evidence" value="ECO:0007669"/>
    <property type="project" value="InterPro"/>
</dbReference>
<accession>A0A7C0ZIH6</accession>
<dbReference type="Gene3D" id="1.10.10.10">
    <property type="entry name" value="Winged helix-like DNA-binding domain superfamily/Winged helix DNA-binding domain"/>
    <property type="match status" value="1"/>
</dbReference>
<dbReference type="SUPFAM" id="SSF88659">
    <property type="entry name" value="Sigma3 and sigma4 domains of RNA polymerase sigma factors"/>
    <property type="match status" value="1"/>
</dbReference>
<dbReference type="InterPro" id="IPR050239">
    <property type="entry name" value="Sigma-70_RNA_pol_init_factors"/>
</dbReference>
<protein>
    <submittedName>
        <fullName evidence="2">Sigma-70 family RNA polymerase sigma factor</fullName>
    </submittedName>
</protein>
<dbReference type="InterPro" id="IPR000943">
    <property type="entry name" value="RNA_pol_sigma70"/>
</dbReference>
<proteinExistence type="predicted"/>
<feature type="non-terminal residue" evidence="2">
    <location>
        <position position="1"/>
    </location>
</feature>
<dbReference type="InterPro" id="IPR013324">
    <property type="entry name" value="RNA_pol_sigma_r3/r4-like"/>
</dbReference>
<evidence type="ECO:0000313" key="2">
    <source>
        <dbReference type="EMBL" id="HDI83723.1"/>
    </source>
</evidence>
<sequence>IIEAMNVARQDISLDDEIQHTDSLSYKDVMKDESVESPEEVFFRKRFIELIKQGMQYLNPRERDIVRLYFGIDGENPHTLEDIGKMMGLSRERVRQLRNRALDKLRNYIYGEKKD</sequence>
<dbReference type="AlphaFoldDB" id="A0A7C0ZIH6"/>
<dbReference type="PRINTS" id="PR00046">
    <property type="entry name" value="SIGMA70FCT"/>
</dbReference>
<gene>
    <name evidence="2" type="ORF">ENF18_08040</name>
</gene>
<organism evidence="2">
    <name type="scientific">candidate division WOR-3 bacterium</name>
    <dbReference type="NCBI Taxonomy" id="2052148"/>
    <lineage>
        <taxon>Bacteria</taxon>
        <taxon>Bacteria division WOR-3</taxon>
    </lineage>
</organism>
<dbReference type="InterPro" id="IPR007630">
    <property type="entry name" value="RNA_pol_sigma70_r4"/>
</dbReference>
<feature type="domain" description="RNA polymerase sigma-70 region 4" evidence="1">
    <location>
        <begin position="55"/>
        <end position="107"/>
    </location>
</feature>
<dbReference type="InterPro" id="IPR014284">
    <property type="entry name" value="RNA_pol_sigma-70_dom"/>
</dbReference>
<dbReference type="PANTHER" id="PTHR30603">
    <property type="entry name" value="RNA POLYMERASE SIGMA FACTOR RPO"/>
    <property type="match status" value="1"/>
</dbReference>
<dbReference type="EMBL" id="DQWE01000380">
    <property type="protein sequence ID" value="HDI83723.1"/>
    <property type="molecule type" value="Genomic_DNA"/>
</dbReference>
<dbReference type="PANTHER" id="PTHR30603:SF47">
    <property type="entry name" value="RNA POLYMERASE SIGMA FACTOR SIGD, CHLOROPLASTIC"/>
    <property type="match status" value="1"/>
</dbReference>
<dbReference type="Pfam" id="PF04545">
    <property type="entry name" value="Sigma70_r4"/>
    <property type="match status" value="1"/>
</dbReference>
<comment type="caution">
    <text evidence="2">The sequence shown here is derived from an EMBL/GenBank/DDBJ whole genome shotgun (WGS) entry which is preliminary data.</text>
</comment>
<dbReference type="NCBIfam" id="TIGR02937">
    <property type="entry name" value="sigma70-ECF"/>
    <property type="match status" value="1"/>
</dbReference>